<proteinExistence type="inferred from homology"/>
<comment type="subcellular location">
    <subcellularLocation>
        <location evidence="1">Membrane</location>
        <topology evidence="1">Peripheral membrane protein</topology>
    </subcellularLocation>
</comment>
<evidence type="ECO:0000259" key="7">
    <source>
        <dbReference type="PROSITE" id="PS51746"/>
    </source>
</evidence>
<dbReference type="InterPro" id="IPR000222">
    <property type="entry name" value="PP2C_BS"/>
</dbReference>
<dbReference type="InterPro" id="IPR001932">
    <property type="entry name" value="PPM-type_phosphatase-like_dom"/>
</dbReference>
<evidence type="ECO:0000256" key="3">
    <source>
        <dbReference type="ARBA" id="ARBA00022801"/>
    </source>
</evidence>
<dbReference type="SMART" id="SM00332">
    <property type="entry name" value="PP2Cc"/>
    <property type="match status" value="1"/>
</dbReference>
<comment type="caution">
    <text evidence="8">The sequence shown here is derived from an EMBL/GenBank/DDBJ whole genome shotgun (WGS) entry which is preliminary data.</text>
</comment>
<dbReference type="InterPro" id="IPR015655">
    <property type="entry name" value="PP2C"/>
</dbReference>
<dbReference type="PROSITE" id="PS01032">
    <property type="entry name" value="PPM_1"/>
    <property type="match status" value="1"/>
</dbReference>
<dbReference type="SMART" id="SM00331">
    <property type="entry name" value="PP2C_SIG"/>
    <property type="match status" value="1"/>
</dbReference>
<reference evidence="8 9" key="1">
    <citation type="journal article" date="2020" name="G3 (Bethesda)">
        <title>Improved Reference Genome for Cyclotella cryptica CCMP332, a Model for Cell Wall Morphogenesis, Salinity Adaptation, and Lipid Production in Diatoms (Bacillariophyta).</title>
        <authorList>
            <person name="Roberts W.R."/>
            <person name="Downey K.M."/>
            <person name="Ruck E.C."/>
            <person name="Traller J.C."/>
            <person name="Alverson A.J."/>
        </authorList>
    </citation>
    <scope>NUCLEOTIDE SEQUENCE [LARGE SCALE GENOMIC DNA]</scope>
    <source>
        <strain evidence="8 9">CCMP332</strain>
    </source>
</reference>
<keyword evidence="4 5" id="KW-0904">Protein phosphatase</keyword>
<keyword evidence="6" id="KW-0732">Signal</keyword>
<evidence type="ECO:0000256" key="5">
    <source>
        <dbReference type="RuleBase" id="RU003465"/>
    </source>
</evidence>
<dbReference type="SUPFAM" id="SSF81606">
    <property type="entry name" value="PP2C-like"/>
    <property type="match status" value="1"/>
</dbReference>
<protein>
    <recommendedName>
        <fullName evidence="7">PPM-type phosphatase domain-containing protein</fullName>
    </recommendedName>
</protein>
<evidence type="ECO:0000256" key="6">
    <source>
        <dbReference type="SAM" id="SignalP"/>
    </source>
</evidence>
<organism evidence="8 9">
    <name type="scientific">Cyclotella cryptica</name>
    <dbReference type="NCBI Taxonomy" id="29204"/>
    <lineage>
        <taxon>Eukaryota</taxon>
        <taxon>Sar</taxon>
        <taxon>Stramenopiles</taxon>
        <taxon>Ochrophyta</taxon>
        <taxon>Bacillariophyta</taxon>
        <taxon>Coscinodiscophyceae</taxon>
        <taxon>Thalassiosirophycidae</taxon>
        <taxon>Stephanodiscales</taxon>
        <taxon>Stephanodiscaceae</taxon>
        <taxon>Cyclotella</taxon>
    </lineage>
</organism>
<dbReference type="EMBL" id="JABMIG020000005">
    <property type="protein sequence ID" value="KAL3804899.1"/>
    <property type="molecule type" value="Genomic_DNA"/>
</dbReference>
<dbReference type="InterPro" id="IPR036457">
    <property type="entry name" value="PPM-type-like_dom_sf"/>
</dbReference>
<evidence type="ECO:0000313" key="9">
    <source>
        <dbReference type="Proteomes" id="UP001516023"/>
    </source>
</evidence>
<evidence type="ECO:0000256" key="4">
    <source>
        <dbReference type="ARBA" id="ARBA00022912"/>
    </source>
</evidence>
<keyword evidence="3 5" id="KW-0378">Hydrolase</keyword>
<dbReference type="CDD" id="cd00143">
    <property type="entry name" value="PP2Cc"/>
    <property type="match status" value="1"/>
</dbReference>
<gene>
    <name evidence="8" type="ORF">HJC23_006671</name>
</gene>
<evidence type="ECO:0000256" key="2">
    <source>
        <dbReference type="ARBA" id="ARBA00022723"/>
    </source>
</evidence>
<dbReference type="Pfam" id="PF00481">
    <property type="entry name" value="PP2C"/>
    <property type="match status" value="1"/>
</dbReference>
<dbReference type="GO" id="GO:0004721">
    <property type="term" value="F:phosphoprotein phosphatase activity"/>
    <property type="evidence" value="ECO:0007669"/>
    <property type="project" value="UniProtKB-KW"/>
</dbReference>
<dbReference type="AlphaFoldDB" id="A0ABD3QY13"/>
<feature type="domain" description="PPM-type phosphatase" evidence="7">
    <location>
        <begin position="62"/>
        <end position="344"/>
    </location>
</feature>
<evidence type="ECO:0000256" key="1">
    <source>
        <dbReference type="ARBA" id="ARBA00004170"/>
    </source>
</evidence>
<dbReference type="Proteomes" id="UP001516023">
    <property type="component" value="Unassembled WGS sequence"/>
</dbReference>
<feature type="chain" id="PRO_5044846246" description="PPM-type phosphatase domain-containing protein" evidence="6">
    <location>
        <begin position="30"/>
        <end position="351"/>
    </location>
</feature>
<dbReference type="PANTHER" id="PTHR47992">
    <property type="entry name" value="PROTEIN PHOSPHATASE"/>
    <property type="match status" value="1"/>
</dbReference>
<comment type="similarity">
    <text evidence="5">Belongs to the PP2C family.</text>
</comment>
<dbReference type="GO" id="GO:0016020">
    <property type="term" value="C:membrane"/>
    <property type="evidence" value="ECO:0007669"/>
    <property type="project" value="UniProtKB-SubCell"/>
</dbReference>
<name>A0ABD3QY13_9STRA</name>
<dbReference type="Gene3D" id="3.60.40.10">
    <property type="entry name" value="PPM-type phosphatase domain"/>
    <property type="match status" value="1"/>
</dbReference>
<sequence>MEAGHITNKMKSISLTKMIFVLTLTSSEGGPWLPGQSSPALMALHRGGSSSLEQPLNCTNLMHSVWSVPGERQYMEDEYYVSGDGSFAAVFDGHGGSAVSRYLRQNLYANYQAALPTSQNMHNLAEGDEQFESAVSSALRSAFRKVDKEVQSIVHWSFQGSTACAVVIQENIASGTRSIISANVGDSRAVLSRNGTAIELTKDHKPNNVLERERVEALGGSVDWCGELNEKGEPIEDTGVYRINGNLALSRSIGDRCERPWVSSDVDISHNTVDEDSDSFVLLASDGLFDVMTSQDAVSFIHEQLTKTKPEDHQYLRKNIARLVADEALKRGTLDNVTVLVLWFLTKEINN</sequence>
<dbReference type="PROSITE" id="PS51746">
    <property type="entry name" value="PPM_2"/>
    <property type="match status" value="1"/>
</dbReference>
<keyword evidence="2" id="KW-0479">Metal-binding</keyword>
<accession>A0ABD3QY13</accession>
<feature type="signal peptide" evidence="6">
    <location>
        <begin position="1"/>
        <end position="29"/>
    </location>
</feature>
<evidence type="ECO:0000313" key="8">
    <source>
        <dbReference type="EMBL" id="KAL3804899.1"/>
    </source>
</evidence>
<keyword evidence="9" id="KW-1185">Reference proteome</keyword>
<dbReference type="GO" id="GO:0046872">
    <property type="term" value="F:metal ion binding"/>
    <property type="evidence" value="ECO:0007669"/>
    <property type="project" value="UniProtKB-KW"/>
</dbReference>